<feature type="compositionally biased region" description="Basic and acidic residues" evidence="1">
    <location>
        <begin position="144"/>
        <end position="167"/>
    </location>
</feature>
<reference evidence="3" key="1">
    <citation type="submission" date="2013-01" db="EMBL/GenBank/DDBJ databases">
        <title>Draft Genome Sequence of a Mulberry Tree, Morus notabilis C.K. Schneid.</title>
        <authorList>
            <person name="He N."/>
            <person name="Zhao S."/>
        </authorList>
    </citation>
    <scope>NUCLEOTIDE SEQUENCE</scope>
</reference>
<dbReference type="eggNOG" id="ENOG502SCJ6">
    <property type="taxonomic scope" value="Eukaryota"/>
</dbReference>
<organism evidence="2 3">
    <name type="scientific">Morus notabilis</name>
    <dbReference type="NCBI Taxonomy" id="981085"/>
    <lineage>
        <taxon>Eukaryota</taxon>
        <taxon>Viridiplantae</taxon>
        <taxon>Streptophyta</taxon>
        <taxon>Embryophyta</taxon>
        <taxon>Tracheophyta</taxon>
        <taxon>Spermatophyta</taxon>
        <taxon>Magnoliopsida</taxon>
        <taxon>eudicotyledons</taxon>
        <taxon>Gunneridae</taxon>
        <taxon>Pentapetalae</taxon>
        <taxon>rosids</taxon>
        <taxon>fabids</taxon>
        <taxon>Rosales</taxon>
        <taxon>Moraceae</taxon>
        <taxon>Moreae</taxon>
        <taxon>Morus</taxon>
    </lineage>
</organism>
<evidence type="ECO:0008006" key="4">
    <source>
        <dbReference type="Google" id="ProtNLM"/>
    </source>
</evidence>
<dbReference type="Proteomes" id="UP000030645">
    <property type="component" value="Unassembled WGS sequence"/>
</dbReference>
<accession>W9SFE8</accession>
<proteinExistence type="predicted"/>
<dbReference type="AlphaFoldDB" id="W9SFE8"/>
<evidence type="ECO:0000313" key="3">
    <source>
        <dbReference type="Proteomes" id="UP000030645"/>
    </source>
</evidence>
<gene>
    <name evidence="2" type="ORF">L484_000264</name>
</gene>
<keyword evidence="3" id="KW-1185">Reference proteome</keyword>
<dbReference type="PANTHER" id="PTHR34570">
    <property type="entry name" value="OS03G0593100 PROTEIN"/>
    <property type="match status" value="1"/>
</dbReference>
<feature type="region of interest" description="Disordered" evidence="1">
    <location>
        <begin position="140"/>
        <end position="167"/>
    </location>
</feature>
<sequence length="167" mass="19254">MGREIHDQTHAVVHSSIALLQERFRQLQRVKEVREERELLRILSEHNINNNNNLMNNPTMICEPSRLVFHSDHHHHHHHLIFPQIRSSPSAPQVSLSLWPALQCSSSASEDQYYCSSINDQTPLLMMKLWPLDTHAPAEFSEASSDKSHLDSDPDHDYSDVDTSLHL</sequence>
<evidence type="ECO:0000313" key="2">
    <source>
        <dbReference type="EMBL" id="EXC73609.1"/>
    </source>
</evidence>
<dbReference type="EMBL" id="KE646624">
    <property type="protein sequence ID" value="EXC73609.1"/>
    <property type="molecule type" value="Genomic_DNA"/>
</dbReference>
<name>W9SFE8_9ROSA</name>
<dbReference type="PANTHER" id="PTHR34570:SF12">
    <property type="entry name" value="EXPRESSED PROTEIN"/>
    <property type="match status" value="1"/>
</dbReference>
<evidence type="ECO:0000256" key="1">
    <source>
        <dbReference type="SAM" id="MobiDB-lite"/>
    </source>
</evidence>
<protein>
    <recommendedName>
        <fullName evidence="4">LOB domain-containing protein</fullName>
    </recommendedName>
</protein>